<gene>
    <name evidence="2" type="ORF">GCM10009655_18530</name>
</gene>
<organism evidence="2 3">
    <name type="scientific">Rhodoglobus aureus</name>
    <dbReference type="NCBI Taxonomy" id="191497"/>
    <lineage>
        <taxon>Bacteria</taxon>
        <taxon>Bacillati</taxon>
        <taxon>Actinomycetota</taxon>
        <taxon>Actinomycetes</taxon>
        <taxon>Micrococcales</taxon>
        <taxon>Microbacteriaceae</taxon>
        <taxon>Rhodoglobus</taxon>
    </lineage>
</organism>
<evidence type="ECO:0000259" key="1">
    <source>
        <dbReference type="Pfam" id="PF12697"/>
    </source>
</evidence>
<feature type="domain" description="AB hydrolase-1" evidence="1">
    <location>
        <begin position="74"/>
        <end position="242"/>
    </location>
</feature>
<dbReference type="PANTHER" id="PTHR43798:SF33">
    <property type="entry name" value="HYDROLASE, PUTATIVE (AFU_ORTHOLOGUE AFUA_2G14860)-RELATED"/>
    <property type="match status" value="1"/>
</dbReference>
<dbReference type="InterPro" id="IPR029058">
    <property type="entry name" value="AB_hydrolase_fold"/>
</dbReference>
<dbReference type="Pfam" id="PF12697">
    <property type="entry name" value="Abhydrolase_6"/>
    <property type="match status" value="1"/>
</dbReference>
<name>A0ABP4GAT9_9MICO</name>
<dbReference type="PANTHER" id="PTHR43798">
    <property type="entry name" value="MONOACYLGLYCEROL LIPASE"/>
    <property type="match status" value="1"/>
</dbReference>
<proteinExistence type="predicted"/>
<reference evidence="3" key="1">
    <citation type="journal article" date="2019" name="Int. J. Syst. Evol. Microbiol.">
        <title>The Global Catalogue of Microorganisms (GCM) 10K type strain sequencing project: providing services to taxonomists for standard genome sequencing and annotation.</title>
        <authorList>
            <consortium name="The Broad Institute Genomics Platform"/>
            <consortium name="The Broad Institute Genome Sequencing Center for Infectious Disease"/>
            <person name="Wu L."/>
            <person name="Ma J."/>
        </authorList>
    </citation>
    <scope>NUCLEOTIDE SEQUENCE [LARGE SCALE GENOMIC DNA]</scope>
    <source>
        <strain evidence="3">JCM 12762</strain>
    </source>
</reference>
<keyword evidence="2" id="KW-0378">Hydrolase</keyword>
<keyword evidence="3" id="KW-1185">Reference proteome</keyword>
<sequence length="284" mass="31248">MSVRDTAVATLGLMQRFTPRLAAEAAYVLWLSSGLPKQVHPREQAIIAEATHSTIRVNGHRVAVYTWGDGPNAVLLTHGWHGRAAEFGDIVQELRRDDRTILAFDAPGHGHSRGRLPDVRDFASVIEALGERYGPFEAMVAHSFGNLASTLAIRNGTETRRLVSIGGVAELRYVVTSVSGIMRLNPRTLDGLVRRIERRRFSKVPDFWNSLSATAAPLEVPLLIIHDRDDSWVPYGQAEVLAAAHPETSRTMLTSGLNHHRVLRDQQVLDAISQFLSEADASAA</sequence>
<accession>A0ABP4GAT9</accession>
<dbReference type="EMBL" id="BAAAKW010000031">
    <property type="protein sequence ID" value="GAA1219314.1"/>
    <property type="molecule type" value="Genomic_DNA"/>
</dbReference>
<dbReference type="InterPro" id="IPR050266">
    <property type="entry name" value="AB_hydrolase_sf"/>
</dbReference>
<comment type="caution">
    <text evidence="2">The sequence shown here is derived from an EMBL/GenBank/DDBJ whole genome shotgun (WGS) entry which is preliminary data.</text>
</comment>
<evidence type="ECO:0000313" key="3">
    <source>
        <dbReference type="Proteomes" id="UP001500943"/>
    </source>
</evidence>
<protein>
    <submittedName>
        <fullName evidence="2">Alpha/beta fold hydrolase</fullName>
    </submittedName>
</protein>
<dbReference type="SUPFAM" id="SSF53474">
    <property type="entry name" value="alpha/beta-Hydrolases"/>
    <property type="match status" value="1"/>
</dbReference>
<dbReference type="RefSeq" id="WP_343925232.1">
    <property type="nucleotide sequence ID" value="NZ_BAAAKW010000031.1"/>
</dbReference>
<dbReference type="Proteomes" id="UP001500943">
    <property type="component" value="Unassembled WGS sequence"/>
</dbReference>
<evidence type="ECO:0000313" key="2">
    <source>
        <dbReference type="EMBL" id="GAA1219314.1"/>
    </source>
</evidence>
<dbReference type="Gene3D" id="3.40.50.1820">
    <property type="entry name" value="alpha/beta hydrolase"/>
    <property type="match status" value="1"/>
</dbReference>
<dbReference type="GO" id="GO:0016787">
    <property type="term" value="F:hydrolase activity"/>
    <property type="evidence" value="ECO:0007669"/>
    <property type="project" value="UniProtKB-KW"/>
</dbReference>
<dbReference type="InterPro" id="IPR000073">
    <property type="entry name" value="AB_hydrolase_1"/>
</dbReference>